<organism evidence="1 2">
    <name type="scientific">Gossypium arboreum</name>
    <name type="common">Tree cotton</name>
    <name type="synonym">Gossypium nanking</name>
    <dbReference type="NCBI Taxonomy" id="29729"/>
    <lineage>
        <taxon>Eukaryota</taxon>
        <taxon>Viridiplantae</taxon>
        <taxon>Streptophyta</taxon>
        <taxon>Embryophyta</taxon>
        <taxon>Tracheophyta</taxon>
        <taxon>Spermatophyta</taxon>
        <taxon>Magnoliopsida</taxon>
        <taxon>eudicotyledons</taxon>
        <taxon>Gunneridae</taxon>
        <taxon>Pentapetalae</taxon>
        <taxon>rosids</taxon>
        <taxon>malvids</taxon>
        <taxon>Malvales</taxon>
        <taxon>Malvaceae</taxon>
        <taxon>Malvoideae</taxon>
        <taxon>Gossypium</taxon>
    </lineage>
</organism>
<name>A0ABR0Q2E8_GOSAR</name>
<proteinExistence type="predicted"/>
<protein>
    <submittedName>
        <fullName evidence="1">Uncharacterized protein</fullName>
    </submittedName>
</protein>
<accession>A0ABR0Q2E8</accession>
<keyword evidence="2" id="KW-1185">Reference proteome</keyword>
<dbReference type="Proteomes" id="UP001358586">
    <property type="component" value="Chromosome 5"/>
</dbReference>
<gene>
    <name evidence="1" type="ORF">PVK06_017343</name>
</gene>
<comment type="caution">
    <text evidence="1">The sequence shown here is derived from an EMBL/GenBank/DDBJ whole genome shotgun (WGS) entry which is preliminary data.</text>
</comment>
<reference evidence="1 2" key="1">
    <citation type="submission" date="2023-03" db="EMBL/GenBank/DDBJ databases">
        <title>WGS of Gossypium arboreum.</title>
        <authorList>
            <person name="Yu D."/>
        </authorList>
    </citation>
    <scope>NUCLEOTIDE SEQUENCE [LARGE SCALE GENOMIC DNA]</scope>
    <source>
        <tissue evidence="1">Leaf</tissue>
    </source>
</reference>
<dbReference type="EMBL" id="JARKNE010000005">
    <property type="protein sequence ID" value="KAK5833500.1"/>
    <property type="molecule type" value="Genomic_DNA"/>
</dbReference>
<evidence type="ECO:0000313" key="1">
    <source>
        <dbReference type="EMBL" id="KAK5833500.1"/>
    </source>
</evidence>
<evidence type="ECO:0000313" key="2">
    <source>
        <dbReference type="Proteomes" id="UP001358586"/>
    </source>
</evidence>
<sequence>MRKRGSSNRVMIVVSTGSGRVASAPKFKRHRVSEVRDFLPGCGRVTAPNFRLSRQITVDRSSQSSDTREFLVLYVIRWLCAIPIMAPCHLDHGSVPIYYRY</sequence>